<dbReference type="InterPro" id="IPR015927">
    <property type="entry name" value="Peptidase_S24_S26A/B/C"/>
</dbReference>
<dbReference type="PANTHER" id="PTHR40661:SF3">
    <property type="entry name" value="FELS-1 PROPHAGE TRANSCRIPTIONAL REGULATOR"/>
    <property type="match status" value="1"/>
</dbReference>
<dbReference type="SUPFAM" id="SSF51306">
    <property type="entry name" value="LexA/Signal peptidase"/>
    <property type="match status" value="1"/>
</dbReference>
<dbReference type="CDD" id="cd00093">
    <property type="entry name" value="HTH_XRE"/>
    <property type="match status" value="1"/>
</dbReference>
<dbReference type="InterPro" id="IPR036286">
    <property type="entry name" value="LexA/Signal_pep-like_sf"/>
</dbReference>
<dbReference type="Proteomes" id="UP000324162">
    <property type="component" value="Unassembled WGS sequence"/>
</dbReference>
<evidence type="ECO:0000313" key="6">
    <source>
        <dbReference type="Proteomes" id="UP000324162"/>
    </source>
</evidence>
<dbReference type="AlphaFoldDB" id="A0AB73BM82"/>
<evidence type="ECO:0000256" key="3">
    <source>
        <dbReference type="ARBA" id="ARBA00023163"/>
    </source>
</evidence>
<dbReference type="InterPro" id="IPR001387">
    <property type="entry name" value="Cro/C1-type_HTH"/>
</dbReference>
<sequence>MGLLQKDLLDAVGVNKGTIIRWESGSSIPSDKLAELVKLGFDISYVVTGIRTEGAKKDTSIEEIRTPVQHLSINETNFLPPNLFYVPVVDVEASAGHGAIVISEEYTDKSMVFDCQWLSKRNLNKSNLVVITAKGDSMHPTIISGESLVVDTSPLDNFVDGIYVIDLDSHLLVKRLQRQFTGGIKILSDNPAYEAQLVPQESLDQLHIVGRVVWMGKDL</sequence>
<dbReference type="InterPro" id="IPR039418">
    <property type="entry name" value="LexA-like"/>
</dbReference>
<name>A0AB73BM82_9GAMM</name>
<protein>
    <submittedName>
        <fullName evidence="5">Helix-turn-helix transcriptional regulator</fullName>
    </submittedName>
</protein>
<dbReference type="Pfam" id="PF00717">
    <property type="entry name" value="Peptidase_S24"/>
    <property type="match status" value="1"/>
</dbReference>
<feature type="domain" description="Peptidase S24/S26A/S26B/S26C" evidence="4">
    <location>
        <begin position="87"/>
        <end position="213"/>
    </location>
</feature>
<dbReference type="EMBL" id="SEUK01000030">
    <property type="protein sequence ID" value="KAA1165777.1"/>
    <property type="molecule type" value="Genomic_DNA"/>
</dbReference>
<keyword evidence="3" id="KW-0804">Transcription</keyword>
<dbReference type="PANTHER" id="PTHR40661">
    <property type="match status" value="1"/>
</dbReference>
<organism evidence="5 6">
    <name type="scientific">Pseudoalteromonas fuliginea</name>
    <dbReference type="NCBI Taxonomy" id="1872678"/>
    <lineage>
        <taxon>Bacteria</taxon>
        <taxon>Pseudomonadati</taxon>
        <taxon>Pseudomonadota</taxon>
        <taxon>Gammaproteobacteria</taxon>
        <taxon>Alteromonadales</taxon>
        <taxon>Pseudoalteromonadaceae</taxon>
        <taxon>Pseudoalteromonas</taxon>
    </lineage>
</organism>
<dbReference type="CDD" id="cd06529">
    <property type="entry name" value="S24_LexA-like"/>
    <property type="match status" value="1"/>
</dbReference>
<evidence type="ECO:0000256" key="1">
    <source>
        <dbReference type="ARBA" id="ARBA00023015"/>
    </source>
</evidence>
<accession>A0AB73BM82</accession>
<comment type="caution">
    <text evidence="5">The sequence shown here is derived from an EMBL/GenBank/DDBJ whole genome shotgun (WGS) entry which is preliminary data.</text>
</comment>
<dbReference type="InterPro" id="IPR010982">
    <property type="entry name" value="Lambda_DNA-bd_dom_sf"/>
</dbReference>
<dbReference type="RefSeq" id="WP_149613284.1">
    <property type="nucleotide sequence ID" value="NZ_SEUK01000030.1"/>
</dbReference>
<keyword evidence="1" id="KW-0805">Transcription regulation</keyword>
<dbReference type="Gene3D" id="2.10.109.10">
    <property type="entry name" value="Umud Fragment, subunit A"/>
    <property type="match status" value="1"/>
</dbReference>
<evidence type="ECO:0000256" key="2">
    <source>
        <dbReference type="ARBA" id="ARBA00023125"/>
    </source>
</evidence>
<dbReference type="Gene3D" id="1.10.260.40">
    <property type="entry name" value="lambda repressor-like DNA-binding domains"/>
    <property type="match status" value="1"/>
</dbReference>
<dbReference type="SUPFAM" id="SSF47413">
    <property type="entry name" value="lambda repressor-like DNA-binding domains"/>
    <property type="match status" value="1"/>
</dbReference>
<gene>
    <name evidence="5" type="ORF">EU508_00555</name>
</gene>
<keyword evidence="2" id="KW-0238">DNA-binding</keyword>
<proteinExistence type="predicted"/>
<evidence type="ECO:0000259" key="4">
    <source>
        <dbReference type="Pfam" id="PF00717"/>
    </source>
</evidence>
<dbReference type="GO" id="GO:0003677">
    <property type="term" value="F:DNA binding"/>
    <property type="evidence" value="ECO:0007669"/>
    <property type="project" value="UniProtKB-KW"/>
</dbReference>
<evidence type="ECO:0000313" key="5">
    <source>
        <dbReference type="EMBL" id="KAA1165777.1"/>
    </source>
</evidence>
<reference evidence="5 6" key="1">
    <citation type="submission" date="2019-01" db="EMBL/GenBank/DDBJ databases">
        <title>Genome sequences of marine Pseudoalteromonas species.</title>
        <authorList>
            <person name="Boraston A.B."/>
            <person name="Hehemann J.-H."/>
            <person name="Vickers C.J."/>
            <person name="Salama-Alber O."/>
            <person name="Abe K."/>
            <person name="Hettle A.J."/>
        </authorList>
    </citation>
    <scope>NUCLEOTIDE SEQUENCE [LARGE SCALE GENOMIC DNA]</scope>
    <source>
        <strain evidence="5 6">PS42</strain>
    </source>
</reference>